<protein>
    <submittedName>
        <fullName evidence="3">Cytochrome P450</fullName>
    </submittedName>
</protein>
<evidence type="ECO:0000313" key="4">
    <source>
        <dbReference type="Proteomes" id="UP001229651"/>
    </source>
</evidence>
<dbReference type="InterPro" id="IPR017972">
    <property type="entry name" value="Cyt_P450_CS"/>
</dbReference>
<dbReference type="PANTHER" id="PTHR46696">
    <property type="entry name" value="P450, PUTATIVE (EUROFUNG)-RELATED"/>
    <property type="match status" value="1"/>
</dbReference>
<dbReference type="PRINTS" id="PR00359">
    <property type="entry name" value="BP450"/>
</dbReference>
<evidence type="ECO:0000256" key="1">
    <source>
        <dbReference type="ARBA" id="ARBA00010617"/>
    </source>
</evidence>
<proteinExistence type="inferred from homology"/>
<dbReference type="PRINTS" id="PR00385">
    <property type="entry name" value="P450"/>
</dbReference>
<dbReference type="Proteomes" id="UP001229651">
    <property type="component" value="Unassembled WGS sequence"/>
</dbReference>
<keyword evidence="4" id="KW-1185">Reference proteome</keyword>
<sequence>MTQVSARPRVAPEDPSFFTGDLREAIRWLHTEEPAHLRDPRPAYPREFWVVSRMEDVRRVLRSPAEFTSTQGTLLAFRSADPEELPKDDSRFLTQHVMWMDPPDHSRHRKLISPHLAMKQINSFEPWIRGIVRERLASAGDGQVVDFVQLIAAAVPCYVMCELLGADRRHEEKFHEWTHAVFMGTEIGGESPVPAMVEMYDFFEELLEERRRSPGRDLLTTLVQAQLDGDSLTPAEELMWSWTLLSAGNHTTRDLIAGGMLALLENPAEFDRLRADRSLVRNAVEEMLRYVSVARYNLRTALTDVELHGRVIKAGDPVYAAYWAANRDESVFDDPYRFDITRPNAREHVAFGYGPHLCIGAQLARLETRIAFEELLERFPRTELAGEPEKMDSVMVNCVSVLPVRLRA</sequence>
<keyword evidence="2" id="KW-0349">Heme</keyword>
<keyword evidence="2" id="KW-0408">Iron</keyword>
<dbReference type="InterPro" id="IPR001128">
    <property type="entry name" value="Cyt_P450"/>
</dbReference>
<evidence type="ECO:0000256" key="2">
    <source>
        <dbReference type="RuleBase" id="RU000461"/>
    </source>
</evidence>
<dbReference type="InterPro" id="IPR002397">
    <property type="entry name" value="Cyt_P450_B"/>
</dbReference>
<name>A0ABU0F553_9PSEU</name>
<organism evidence="3 4">
    <name type="scientific">Amycolatopsis thermophila</name>
    <dbReference type="NCBI Taxonomy" id="206084"/>
    <lineage>
        <taxon>Bacteria</taxon>
        <taxon>Bacillati</taxon>
        <taxon>Actinomycetota</taxon>
        <taxon>Actinomycetes</taxon>
        <taxon>Pseudonocardiales</taxon>
        <taxon>Pseudonocardiaceae</taxon>
        <taxon>Amycolatopsis</taxon>
    </lineage>
</organism>
<dbReference type="PANTHER" id="PTHR46696:SF1">
    <property type="entry name" value="CYTOCHROME P450 YJIB-RELATED"/>
    <property type="match status" value="1"/>
</dbReference>
<accession>A0ABU0F553</accession>
<dbReference type="SUPFAM" id="SSF48264">
    <property type="entry name" value="Cytochrome P450"/>
    <property type="match status" value="1"/>
</dbReference>
<dbReference type="Pfam" id="PF00067">
    <property type="entry name" value="p450"/>
    <property type="match status" value="1"/>
</dbReference>
<reference evidence="3 4" key="1">
    <citation type="submission" date="2023-07" db="EMBL/GenBank/DDBJ databases">
        <title>Sequencing the genomes of 1000 actinobacteria strains.</title>
        <authorList>
            <person name="Klenk H.-P."/>
        </authorList>
    </citation>
    <scope>NUCLEOTIDE SEQUENCE [LARGE SCALE GENOMIC DNA]</scope>
    <source>
        <strain evidence="3 4">DSM 45805</strain>
    </source>
</reference>
<dbReference type="PROSITE" id="PS00086">
    <property type="entry name" value="CYTOCHROME_P450"/>
    <property type="match status" value="1"/>
</dbReference>
<dbReference type="InterPro" id="IPR036396">
    <property type="entry name" value="Cyt_P450_sf"/>
</dbReference>
<dbReference type="RefSeq" id="WP_306998124.1">
    <property type="nucleotide sequence ID" value="NZ_JAUSUT010000001.1"/>
</dbReference>
<evidence type="ECO:0000313" key="3">
    <source>
        <dbReference type="EMBL" id="MDQ0382712.1"/>
    </source>
</evidence>
<comment type="similarity">
    <text evidence="1 2">Belongs to the cytochrome P450 family.</text>
</comment>
<dbReference type="EMBL" id="JAUSUT010000001">
    <property type="protein sequence ID" value="MDQ0382712.1"/>
    <property type="molecule type" value="Genomic_DNA"/>
</dbReference>
<keyword evidence="2" id="KW-0479">Metal-binding</keyword>
<comment type="caution">
    <text evidence="3">The sequence shown here is derived from an EMBL/GenBank/DDBJ whole genome shotgun (WGS) entry which is preliminary data.</text>
</comment>
<dbReference type="Gene3D" id="1.10.630.10">
    <property type="entry name" value="Cytochrome P450"/>
    <property type="match status" value="1"/>
</dbReference>
<keyword evidence="2" id="KW-0560">Oxidoreductase</keyword>
<keyword evidence="2" id="KW-0503">Monooxygenase</keyword>
<gene>
    <name evidence="3" type="ORF">FB470_006706</name>
</gene>